<dbReference type="FunFam" id="3.10.290.10:FF:000001">
    <property type="entry name" value="30S ribosomal protein S4"/>
    <property type="match status" value="1"/>
</dbReference>
<feature type="region of interest" description="Disordered" evidence="9">
    <location>
        <begin position="1"/>
        <end position="45"/>
    </location>
</feature>
<dbReference type="GO" id="GO:0042274">
    <property type="term" value="P:ribosomal small subunit biogenesis"/>
    <property type="evidence" value="ECO:0007669"/>
    <property type="project" value="TreeGrafter"/>
</dbReference>
<keyword evidence="2 7" id="KW-0699">rRNA-binding</keyword>
<dbReference type="GO" id="GO:0015935">
    <property type="term" value="C:small ribosomal subunit"/>
    <property type="evidence" value="ECO:0007669"/>
    <property type="project" value="InterPro"/>
</dbReference>
<dbReference type="Gene3D" id="1.10.1050.10">
    <property type="entry name" value="Ribosomal Protein S4 Delta 41, Chain A, domain 1"/>
    <property type="match status" value="1"/>
</dbReference>
<dbReference type="AlphaFoldDB" id="A0A2S9JEP4"/>
<dbReference type="Pfam" id="PF01479">
    <property type="entry name" value="S4"/>
    <property type="match status" value="1"/>
</dbReference>
<keyword evidence="3 7" id="KW-0694">RNA-binding</keyword>
<gene>
    <name evidence="7" type="primary">rpsD</name>
    <name evidence="12" type="ORF">C5749_17835</name>
</gene>
<dbReference type="CDD" id="cd00165">
    <property type="entry name" value="S4"/>
    <property type="match status" value="1"/>
</dbReference>
<evidence type="ECO:0000256" key="5">
    <source>
        <dbReference type="ARBA" id="ARBA00023274"/>
    </source>
</evidence>
<comment type="similarity">
    <text evidence="1 7 8">Belongs to the universal ribosomal protein uS4 family.</text>
</comment>
<evidence type="ECO:0000313" key="13">
    <source>
        <dbReference type="Proteomes" id="UP000238642"/>
    </source>
</evidence>
<evidence type="ECO:0000259" key="10">
    <source>
        <dbReference type="SMART" id="SM00363"/>
    </source>
</evidence>
<dbReference type="PROSITE" id="PS50889">
    <property type="entry name" value="S4"/>
    <property type="match status" value="1"/>
</dbReference>
<sequence>MARYTGPKSKIARKFREPIFGPDKALEKKNYPPGQHGPSRRRGKQSEYAIQLLEKQKAKYTYGVLERQFRTLFAKASAKQGITGENFLRLLEARLDNVVYRLGIAPTRAAARQLVSHKHVTVNGEVVNIPSYSLRPGDVVAVRERSKSLEAVVASVEGRKINKFNWLEWNPNELTGTFVSFPERVDIPENIKENLIVELYSK</sequence>
<dbReference type="GO" id="GO:0019843">
    <property type="term" value="F:rRNA binding"/>
    <property type="evidence" value="ECO:0007669"/>
    <property type="project" value="UniProtKB-UniRule"/>
</dbReference>
<dbReference type="Gene3D" id="3.10.290.10">
    <property type="entry name" value="RNA-binding S4 domain"/>
    <property type="match status" value="1"/>
</dbReference>
<evidence type="ECO:0000256" key="1">
    <source>
        <dbReference type="ARBA" id="ARBA00007465"/>
    </source>
</evidence>
<dbReference type="InterPro" id="IPR036986">
    <property type="entry name" value="S4_RNA-bd_sf"/>
</dbReference>
<dbReference type="GO" id="GO:0006412">
    <property type="term" value="P:translation"/>
    <property type="evidence" value="ECO:0007669"/>
    <property type="project" value="UniProtKB-UniRule"/>
</dbReference>
<comment type="function">
    <text evidence="7">One of the primary rRNA binding proteins, it binds directly to 16S rRNA where it nucleates assembly of the body of the 30S subunit.</text>
</comment>
<dbReference type="InterPro" id="IPR022801">
    <property type="entry name" value="Ribosomal_uS4"/>
</dbReference>
<accession>A0A2S9JEP4</accession>
<evidence type="ECO:0000256" key="7">
    <source>
        <dbReference type="HAMAP-Rule" id="MF_01306"/>
    </source>
</evidence>
<comment type="function">
    <text evidence="7">With S5 and S12 plays an important role in translational accuracy.</text>
</comment>
<name>A0A2S9JEP4_9SPHI</name>
<keyword evidence="4 7" id="KW-0689">Ribosomal protein</keyword>
<comment type="subunit">
    <text evidence="7">Part of the 30S ribosomal subunit. Contacts protein S5. The interaction surface between S4 and S5 is involved in control of translational fidelity.</text>
</comment>
<dbReference type="SUPFAM" id="SSF55174">
    <property type="entry name" value="Alpha-L RNA-binding motif"/>
    <property type="match status" value="1"/>
</dbReference>
<dbReference type="EMBL" id="PVBS01000005">
    <property type="protein sequence ID" value="PRD51282.1"/>
    <property type="molecule type" value="Genomic_DNA"/>
</dbReference>
<dbReference type="InterPro" id="IPR002942">
    <property type="entry name" value="S4_RNA-bd"/>
</dbReference>
<evidence type="ECO:0000256" key="9">
    <source>
        <dbReference type="SAM" id="MobiDB-lite"/>
    </source>
</evidence>
<dbReference type="OrthoDB" id="9803672at2"/>
<dbReference type="NCBIfam" id="NF003717">
    <property type="entry name" value="PRK05327.1"/>
    <property type="match status" value="1"/>
</dbReference>
<evidence type="ECO:0000259" key="11">
    <source>
        <dbReference type="SMART" id="SM01390"/>
    </source>
</evidence>
<dbReference type="Pfam" id="PF00163">
    <property type="entry name" value="Ribosomal_S4"/>
    <property type="match status" value="1"/>
</dbReference>
<feature type="domain" description="Small ribosomal subunit protein uS4 N-terminal" evidence="11">
    <location>
        <begin position="3"/>
        <end position="92"/>
    </location>
</feature>
<dbReference type="SMART" id="SM01390">
    <property type="entry name" value="Ribosomal_S4"/>
    <property type="match status" value="1"/>
</dbReference>
<dbReference type="NCBIfam" id="TIGR01017">
    <property type="entry name" value="rpsD_bact"/>
    <property type="match status" value="1"/>
</dbReference>
<comment type="caution">
    <text evidence="12">The sequence shown here is derived from an EMBL/GenBank/DDBJ whole genome shotgun (WGS) entry which is preliminary data.</text>
</comment>
<dbReference type="Proteomes" id="UP000238642">
    <property type="component" value="Unassembled WGS sequence"/>
</dbReference>
<proteinExistence type="inferred from homology"/>
<evidence type="ECO:0000256" key="4">
    <source>
        <dbReference type="ARBA" id="ARBA00022980"/>
    </source>
</evidence>
<evidence type="ECO:0000256" key="8">
    <source>
        <dbReference type="RuleBase" id="RU003699"/>
    </source>
</evidence>
<keyword evidence="13" id="KW-1185">Reference proteome</keyword>
<dbReference type="PANTHER" id="PTHR11831:SF4">
    <property type="entry name" value="SMALL RIBOSOMAL SUBUNIT PROTEIN US4M"/>
    <property type="match status" value="1"/>
</dbReference>
<evidence type="ECO:0000256" key="3">
    <source>
        <dbReference type="ARBA" id="ARBA00022884"/>
    </source>
</evidence>
<evidence type="ECO:0000256" key="6">
    <source>
        <dbReference type="ARBA" id="ARBA00035254"/>
    </source>
</evidence>
<dbReference type="GO" id="GO:0003735">
    <property type="term" value="F:structural constituent of ribosome"/>
    <property type="evidence" value="ECO:0007669"/>
    <property type="project" value="InterPro"/>
</dbReference>
<evidence type="ECO:0000313" key="12">
    <source>
        <dbReference type="EMBL" id="PRD51282.1"/>
    </source>
</evidence>
<dbReference type="InterPro" id="IPR001912">
    <property type="entry name" value="Ribosomal_uS4_N"/>
</dbReference>
<dbReference type="InterPro" id="IPR005709">
    <property type="entry name" value="Ribosomal_uS4_bac-type"/>
</dbReference>
<dbReference type="PROSITE" id="PS00632">
    <property type="entry name" value="RIBOSOMAL_S4"/>
    <property type="match status" value="1"/>
</dbReference>
<reference evidence="12 13" key="1">
    <citation type="submission" date="2018-02" db="EMBL/GenBank/DDBJ databases">
        <title>The draft genome of Sphingobacterium gobiense H7.</title>
        <authorList>
            <person name="Li L."/>
            <person name="Liu L."/>
            <person name="Zhang X."/>
            <person name="Wang T."/>
            <person name="Liang L."/>
        </authorList>
    </citation>
    <scope>NUCLEOTIDE SEQUENCE [LARGE SCALE GENOMIC DNA]</scope>
    <source>
        <strain evidence="12 13">ACCC 05757</strain>
    </source>
</reference>
<keyword evidence="5 7" id="KW-0687">Ribonucleoprotein</keyword>
<dbReference type="PANTHER" id="PTHR11831">
    <property type="entry name" value="30S 40S RIBOSOMAL PROTEIN"/>
    <property type="match status" value="1"/>
</dbReference>
<dbReference type="SMART" id="SM00363">
    <property type="entry name" value="S4"/>
    <property type="match status" value="1"/>
</dbReference>
<dbReference type="HAMAP" id="MF_01306_B">
    <property type="entry name" value="Ribosomal_uS4_B"/>
    <property type="match status" value="1"/>
</dbReference>
<feature type="domain" description="RNA-binding S4" evidence="10">
    <location>
        <begin position="93"/>
        <end position="157"/>
    </location>
</feature>
<organism evidence="12 13">
    <name type="scientific">Sphingobacterium gobiense</name>
    <dbReference type="NCBI Taxonomy" id="1382456"/>
    <lineage>
        <taxon>Bacteria</taxon>
        <taxon>Pseudomonadati</taxon>
        <taxon>Bacteroidota</taxon>
        <taxon>Sphingobacteriia</taxon>
        <taxon>Sphingobacteriales</taxon>
        <taxon>Sphingobacteriaceae</taxon>
        <taxon>Sphingobacterium</taxon>
    </lineage>
</organism>
<dbReference type="RefSeq" id="WP_105727587.1">
    <property type="nucleotide sequence ID" value="NZ_PVBS01000005.1"/>
</dbReference>
<evidence type="ECO:0000256" key="2">
    <source>
        <dbReference type="ARBA" id="ARBA00022730"/>
    </source>
</evidence>
<dbReference type="InterPro" id="IPR018079">
    <property type="entry name" value="Ribosomal_uS4_CS"/>
</dbReference>
<protein>
    <recommendedName>
        <fullName evidence="6 7">Small ribosomal subunit protein uS4</fullName>
    </recommendedName>
</protein>